<keyword evidence="1" id="KW-0812">Transmembrane</keyword>
<dbReference type="EMBL" id="JARQZJ010000005">
    <property type="protein sequence ID" value="KAK9871186.1"/>
    <property type="molecule type" value="Genomic_DNA"/>
</dbReference>
<evidence type="ECO:0000256" key="1">
    <source>
        <dbReference type="SAM" id="Phobius"/>
    </source>
</evidence>
<keyword evidence="1" id="KW-1133">Transmembrane helix</keyword>
<evidence type="ECO:0000313" key="3">
    <source>
        <dbReference type="Proteomes" id="UP001431783"/>
    </source>
</evidence>
<keyword evidence="3" id="KW-1185">Reference proteome</keyword>
<feature type="transmembrane region" description="Helical" evidence="1">
    <location>
        <begin position="36"/>
        <end position="56"/>
    </location>
</feature>
<evidence type="ECO:0000313" key="2">
    <source>
        <dbReference type="EMBL" id="KAK9871186.1"/>
    </source>
</evidence>
<reference evidence="2 3" key="1">
    <citation type="submission" date="2023-03" db="EMBL/GenBank/DDBJ databases">
        <title>Genome insight into feeding habits of ladybird beetles.</title>
        <authorList>
            <person name="Li H.-S."/>
            <person name="Huang Y.-H."/>
            <person name="Pang H."/>
        </authorList>
    </citation>
    <scope>NUCLEOTIDE SEQUENCE [LARGE SCALE GENOMIC DNA]</scope>
    <source>
        <strain evidence="2">SYSU_2023b</strain>
        <tissue evidence="2">Whole body</tissue>
    </source>
</reference>
<name>A0AAW1TTX4_9CUCU</name>
<dbReference type="AlphaFoldDB" id="A0AAW1TTX4"/>
<comment type="caution">
    <text evidence="2">The sequence shown here is derived from an EMBL/GenBank/DDBJ whole genome shotgun (WGS) entry which is preliminary data.</text>
</comment>
<organism evidence="2 3">
    <name type="scientific">Henosepilachna vigintioctopunctata</name>
    <dbReference type="NCBI Taxonomy" id="420089"/>
    <lineage>
        <taxon>Eukaryota</taxon>
        <taxon>Metazoa</taxon>
        <taxon>Ecdysozoa</taxon>
        <taxon>Arthropoda</taxon>
        <taxon>Hexapoda</taxon>
        <taxon>Insecta</taxon>
        <taxon>Pterygota</taxon>
        <taxon>Neoptera</taxon>
        <taxon>Endopterygota</taxon>
        <taxon>Coleoptera</taxon>
        <taxon>Polyphaga</taxon>
        <taxon>Cucujiformia</taxon>
        <taxon>Coccinelloidea</taxon>
        <taxon>Coccinellidae</taxon>
        <taxon>Epilachninae</taxon>
        <taxon>Epilachnini</taxon>
        <taxon>Henosepilachna</taxon>
    </lineage>
</organism>
<proteinExistence type="predicted"/>
<keyword evidence="1" id="KW-0472">Membrane</keyword>
<gene>
    <name evidence="2" type="ORF">WA026_011467</name>
</gene>
<sequence>MENVVLIYQHFYYYRLDKIKENIFHKFIKMFNPTTLIILSIGLVFGMCLAGVVAHLDPDEEAGIQEALESYFLRGQSL</sequence>
<accession>A0AAW1TTX4</accession>
<dbReference type="Proteomes" id="UP001431783">
    <property type="component" value="Unassembled WGS sequence"/>
</dbReference>
<protein>
    <submittedName>
        <fullName evidence="2">Uncharacterized protein</fullName>
    </submittedName>
</protein>